<reference evidence="2 3" key="1">
    <citation type="submission" date="2020-12" db="EMBL/GenBank/DDBJ databases">
        <title>Dynamics of Baltic Sea phages driven by environmental changes.</title>
        <authorList>
            <person name="Hoetzinger M."/>
            <person name="Nilsson E."/>
            <person name="Holmfeldt K."/>
        </authorList>
    </citation>
    <scope>NUCLEOTIDE SEQUENCE [LARGE SCALE GENOMIC DNA]</scope>
</reference>
<feature type="transmembrane region" description="Helical" evidence="1">
    <location>
        <begin position="37"/>
        <end position="56"/>
    </location>
</feature>
<keyword evidence="1" id="KW-0472">Membrane</keyword>
<proteinExistence type="predicted"/>
<protein>
    <submittedName>
        <fullName evidence="2">Uncharacterized protein</fullName>
    </submittedName>
</protein>
<gene>
    <name evidence="2" type="ORF">immuto26A_79</name>
</gene>
<evidence type="ECO:0000256" key="1">
    <source>
        <dbReference type="SAM" id="Phobius"/>
    </source>
</evidence>
<evidence type="ECO:0000313" key="3">
    <source>
        <dbReference type="Proteomes" id="UP000595566"/>
    </source>
</evidence>
<keyword evidence="1" id="KW-1133">Transmembrane helix</keyword>
<sequence>MKNLFRQFGYKLINFIKHIMAFKDIFKKSSDFNEKTIIGFLSFAVMVAAIVVDLVTGYLGRPLELNEYIFDAFMWIVLGSFLPDVLEKFAEIRGGKKDNNEE</sequence>
<evidence type="ECO:0000313" key="2">
    <source>
        <dbReference type="EMBL" id="QQO91758.1"/>
    </source>
</evidence>
<feature type="transmembrane region" description="Helical" evidence="1">
    <location>
        <begin position="68"/>
        <end position="86"/>
    </location>
</feature>
<dbReference type="Proteomes" id="UP000595566">
    <property type="component" value="Segment"/>
</dbReference>
<name>A0A7T8IWT2_9CAUD</name>
<accession>A0A7T8IWT2</accession>
<dbReference type="EMBL" id="MW353175">
    <property type="protein sequence ID" value="QQO91758.1"/>
    <property type="molecule type" value="Genomic_DNA"/>
</dbReference>
<keyword evidence="1" id="KW-0812">Transmembrane</keyword>
<organism evidence="2 3">
    <name type="scientific">Flavobacterium phage vB_FspM_immuto_2-6A</name>
    <dbReference type="NCBI Taxonomy" id="2801477"/>
    <lineage>
        <taxon>Viruses</taxon>
        <taxon>Duplodnaviria</taxon>
        <taxon>Heunggongvirae</taxon>
        <taxon>Uroviricota</taxon>
        <taxon>Caudoviricetes</taxon>
        <taxon>Immutovirus</taxon>
        <taxon>Immutovirus immuto</taxon>
    </lineage>
</organism>
<keyword evidence="3" id="KW-1185">Reference proteome</keyword>